<dbReference type="EMBL" id="LN856475">
    <property type="protein sequence ID" value="CDQ04549.1"/>
    <property type="molecule type" value="Genomic_DNA"/>
</dbReference>
<protein>
    <submittedName>
        <fullName evidence="1">Bm8623</fullName>
    </submittedName>
</protein>
<sequence>MLSAYRKNTLWKMIHEDSAHFIVSYTANIVSGDICCDEAILQAEFRSFPMVEVTIAKVAIIRQQHI</sequence>
<accession>A0A1I9G7J7</accession>
<dbReference type="AlphaFoldDB" id="A0A1I9G7J7"/>
<name>A0A1I9G7J7_BRUMA</name>
<proteinExistence type="predicted"/>
<evidence type="ECO:0000313" key="1">
    <source>
        <dbReference type="EMBL" id="CDQ04549.1"/>
    </source>
</evidence>
<reference evidence="1" key="2">
    <citation type="submission" date="2012-12" db="EMBL/GenBank/DDBJ databases">
        <authorList>
            <consortium name="WormBase Consortium"/>
            <person name="Ghedin E."/>
            <person name="Paulini M."/>
        </authorList>
    </citation>
    <scope>NUCLEOTIDE SEQUENCE</scope>
    <source>
        <strain evidence="1">FR3</strain>
    </source>
</reference>
<reference evidence="1" key="1">
    <citation type="journal article" date="2007" name="Science">
        <title>Draft genome of the filarial nematode parasite Brugia malayi.</title>
        <authorList>
            <person name="Ghedin E."/>
            <person name="Wang S."/>
            <person name="Spiro D."/>
            <person name="Caler E."/>
            <person name="Zhao Q."/>
            <person name="Crabtree J."/>
            <person name="Allen J.E."/>
            <person name="Delcher A.L."/>
            <person name="Guiliano D.B."/>
            <person name="Miranda-Saavedra D."/>
            <person name="Angiuoli S.V."/>
            <person name="Creasy T."/>
            <person name="Amedeo P."/>
            <person name="Haas B."/>
            <person name="El-Sayed N.M."/>
            <person name="Wortman J.R."/>
            <person name="Feldblyum T."/>
            <person name="Tallon L."/>
            <person name="Schatz M."/>
            <person name="Shumway M."/>
            <person name="Koo H."/>
            <person name="Salzberg S.L."/>
            <person name="Schobel S."/>
            <person name="Pertea M."/>
            <person name="Pop M."/>
            <person name="White O."/>
            <person name="Barton G.J."/>
            <person name="Carlow C.K."/>
            <person name="Crawford M.J."/>
            <person name="Daub J."/>
            <person name="Dimmic M.W."/>
            <person name="Estes C.F."/>
            <person name="Foster J.M."/>
            <person name="Ganatra M."/>
            <person name="Gregory W.F."/>
            <person name="Johnson N.M."/>
            <person name="Jin J."/>
            <person name="Komuniecki R."/>
            <person name="Korf I."/>
            <person name="Kumar S."/>
            <person name="Laney S."/>
            <person name="Li B.W."/>
            <person name="Li W."/>
            <person name="Lindblom T.H."/>
            <person name="Lustigman S."/>
            <person name="Ma D."/>
            <person name="Maina C.V."/>
            <person name="Martin D.M."/>
            <person name="McCarter J.P."/>
            <person name="McReynolds L."/>
            <person name="Mitreva M."/>
            <person name="Nutman T.B."/>
            <person name="Parkinson J."/>
            <person name="Peregrin-Alvarez J.M."/>
            <person name="Poole C."/>
            <person name="Ren Q."/>
            <person name="Saunders L."/>
            <person name="Sluder A.E."/>
            <person name="Smith K."/>
            <person name="Stanke M."/>
            <person name="Unnasch T.R."/>
            <person name="Ware J."/>
            <person name="Wei A.D."/>
            <person name="Weil G."/>
            <person name="Williams D.J."/>
            <person name="Zhang Y."/>
            <person name="Williams S.A."/>
            <person name="Fraser-Liggett C."/>
            <person name="Slatko B."/>
            <person name="Blaxter M.L."/>
            <person name="Scott A.L."/>
        </authorList>
    </citation>
    <scope>NUCLEOTIDE SEQUENCE</scope>
    <source>
        <strain evidence="1">FR3</strain>
    </source>
</reference>
<organism evidence="1">
    <name type="scientific">Brugia malayi</name>
    <name type="common">Filarial nematode worm</name>
    <dbReference type="NCBI Taxonomy" id="6279"/>
    <lineage>
        <taxon>Eukaryota</taxon>
        <taxon>Metazoa</taxon>
        <taxon>Ecdysozoa</taxon>
        <taxon>Nematoda</taxon>
        <taxon>Chromadorea</taxon>
        <taxon>Rhabditida</taxon>
        <taxon>Spirurina</taxon>
        <taxon>Spiruromorpha</taxon>
        <taxon>Filarioidea</taxon>
        <taxon>Onchocercidae</taxon>
        <taxon>Brugia</taxon>
    </lineage>
</organism>
<dbReference type="OMA" id="DICCDEA"/>
<gene>
    <name evidence="1" type="primary">Bm8623</name>
    <name evidence="1" type="ORF">BM_Bm8623</name>
</gene>